<proteinExistence type="predicted"/>
<keyword evidence="3" id="KW-1185">Reference proteome</keyword>
<dbReference type="OrthoDB" id="1144758at2"/>
<reference evidence="2 3" key="1">
    <citation type="submission" date="2017-08" db="EMBL/GenBank/DDBJ databases">
        <title>The whole genome shortgun sequences of strain Leeuwenhoekiella nanhaiensis G18 from the South China Sea.</title>
        <authorList>
            <person name="Liu Q."/>
        </authorList>
    </citation>
    <scope>NUCLEOTIDE SEQUENCE [LARGE SCALE GENOMIC DNA]</scope>
    <source>
        <strain evidence="2 3">G18</strain>
    </source>
</reference>
<organism evidence="2 3">
    <name type="scientific">Leeuwenhoekiella nanhaiensis</name>
    <dbReference type="NCBI Taxonomy" id="1655491"/>
    <lineage>
        <taxon>Bacteria</taxon>
        <taxon>Pseudomonadati</taxon>
        <taxon>Bacteroidota</taxon>
        <taxon>Flavobacteriia</taxon>
        <taxon>Flavobacteriales</taxon>
        <taxon>Flavobacteriaceae</taxon>
        <taxon>Leeuwenhoekiella</taxon>
    </lineage>
</organism>
<dbReference type="Proteomes" id="UP000229433">
    <property type="component" value="Unassembled WGS sequence"/>
</dbReference>
<feature type="coiled-coil region" evidence="1">
    <location>
        <begin position="52"/>
        <end position="86"/>
    </location>
</feature>
<sequence length="101" mass="11601">MKNEQNTATSPKTETLQLIDGEFTAAEASTVILNLLDEKINFHKIRKLQIWEKDHTMDSEKINARIEALEAEKAKAQKLFKQYARDKTRLKIDGSIKITTL</sequence>
<evidence type="ECO:0000313" key="2">
    <source>
        <dbReference type="EMBL" id="PHQ29899.1"/>
    </source>
</evidence>
<evidence type="ECO:0000256" key="1">
    <source>
        <dbReference type="SAM" id="Coils"/>
    </source>
</evidence>
<comment type="caution">
    <text evidence="2">The sequence shown here is derived from an EMBL/GenBank/DDBJ whole genome shotgun (WGS) entry which is preliminary data.</text>
</comment>
<protein>
    <submittedName>
        <fullName evidence="2">Uncharacterized protein</fullName>
    </submittedName>
</protein>
<dbReference type="AlphaFoldDB" id="A0A2G1VTX8"/>
<gene>
    <name evidence="2" type="ORF">CJ305_07980</name>
</gene>
<evidence type="ECO:0000313" key="3">
    <source>
        <dbReference type="Proteomes" id="UP000229433"/>
    </source>
</evidence>
<dbReference type="EMBL" id="NQXA01000003">
    <property type="protein sequence ID" value="PHQ29899.1"/>
    <property type="molecule type" value="Genomic_DNA"/>
</dbReference>
<dbReference type="RefSeq" id="WP_099645740.1">
    <property type="nucleotide sequence ID" value="NZ_KZ319289.1"/>
</dbReference>
<accession>A0A2G1VTX8</accession>
<name>A0A2G1VTX8_9FLAO</name>
<keyword evidence="1" id="KW-0175">Coiled coil</keyword>